<comment type="caution">
    <text evidence="1">The sequence shown here is derived from an EMBL/GenBank/DDBJ whole genome shotgun (WGS) entry which is preliminary data.</text>
</comment>
<reference evidence="1 2" key="1">
    <citation type="journal article" date="2020" name="Nature">
        <title>Six reference-quality genomes reveal evolution of bat adaptations.</title>
        <authorList>
            <person name="Jebb D."/>
            <person name="Huang Z."/>
            <person name="Pippel M."/>
            <person name="Hughes G.M."/>
            <person name="Lavrichenko K."/>
            <person name="Devanna P."/>
            <person name="Winkler S."/>
            <person name="Jermiin L.S."/>
            <person name="Skirmuntt E.C."/>
            <person name="Katzourakis A."/>
            <person name="Burkitt-Gray L."/>
            <person name="Ray D.A."/>
            <person name="Sullivan K.A.M."/>
            <person name="Roscito J.G."/>
            <person name="Kirilenko B.M."/>
            <person name="Davalos L.M."/>
            <person name="Corthals A.P."/>
            <person name="Power M.L."/>
            <person name="Jones G."/>
            <person name="Ransome R.D."/>
            <person name="Dechmann D.K.N."/>
            <person name="Locatelli A.G."/>
            <person name="Puechmaille S.J."/>
            <person name="Fedrigo O."/>
            <person name="Jarvis E.D."/>
            <person name="Hiller M."/>
            <person name="Vernes S.C."/>
            <person name="Myers E.W."/>
            <person name="Teeling E.C."/>
        </authorList>
    </citation>
    <scope>NUCLEOTIDE SEQUENCE [LARGE SCALE GENOMIC DNA]</scope>
    <source>
        <strain evidence="1">Bat1K_MPI-CBG_1</strain>
    </source>
</reference>
<evidence type="ECO:0000313" key="2">
    <source>
        <dbReference type="Proteomes" id="UP000664940"/>
    </source>
</evidence>
<evidence type="ECO:0000313" key="1">
    <source>
        <dbReference type="EMBL" id="KAF6086297.1"/>
    </source>
</evidence>
<dbReference type="AlphaFoldDB" id="A0A833Z560"/>
<sequence length="121" mass="14077">MLLNVRKWGHVHNELSWCPTLSSSEAMGRCQQARAPQRVHRNATALTNLRGQWRILRLGSGCMSSGDAVIRLKRRSWNLERILVALHGRHDQWLFLRDLDFRSLCFPIMNTTLSERQINLT</sequence>
<protein>
    <submittedName>
        <fullName evidence="1">Uncharacterized protein</fullName>
    </submittedName>
</protein>
<dbReference type="EMBL" id="JABVXQ010000011">
    <property type="protein sequence ID" value="KAF6086297.1"/>
    <property type="molecule type" value="Genomic_DNA"/>
</dbReference>
<gene>
    <name evidence="1" type="ORF">HJG60_008489</name>
</gene>
<dbReference type="Proteomes" id="UP000664940">
    <property type="component" value="Unassembled WGS sequence"/>
</dbReference>
<organism evidence="1 2">
    <name type="scientific">Phyllostomus discolor</name>
    <name type="common">pale spear-nosed bat</name>
    <dbReference type="NCBI Taxonomy" id="89673"/>
    <lineage>
        <taxon>Eukaryota</taxon>
        <taxon>Metazoa</taxon>
        <taxon>Chordata</taxon>
        <taxon>Craniata</taxon>
        <taxon>Vertebrata</taxon>
        <taxon>Euteleostomi</taxon>
        <taxon>Mammalia</taxon>
        <taxon>Eutheria</taxon>
        <taxon>Laurasiatheria</taxon>
        <taxon>Chiroptera</taxon>
        <taxon>Yangochiroptera</taxon>
        <taxon>Phyllostomidae</taxon>
        <taxon>Phyllostominae</taxon>
        <taxon>Phyllostomus</taxon>
    </lineage>
</organism>
<accession>A0A833Z560</accession>
<proteinExistence type="predicted"/>
<name>A0A833Z560_9CHIR</name>